<evidence type="ECO:0000256" key="1">
    <source>
        <dbReference type="SAM" id="MobiDB-lite"/>
    </source>
</evidence>
<protein>
    <submittedName>
        <fullName evidence="2">Uncharacterized protein</fullName>
    </submittedName>
</protein>
<dbReference type="AlphaFoldDB" id="A0A4Z2F4H5"/>
<organism evidence="2 3">
    <name type="scientific">Liparis tanakae</name>
    <name type="common">Tanaka's snailfish</name>
    <dbReference type="NCBI Taxonomy" id="230148"/>
    <lineage>
        <taxon>Eukaryota</taxon>
        <taxon>Metazoa</taxon>
        <taxon>Chordata</taxon>
        <taxon>Craniata</taxon>
        <taxon>Vertebrata</taxon>
        <taxon>Euteleostomi</taxon>
        <taxon>Actinopterygii</taxon>
        <taxon>Neopterygii</taxon>
        <taxon>Teleostei</taxon>
        <taxon>Neoteleostei</taxon>
        <taxon>Acanthomorphata</taxon>
        <taxon>Eupercaria</taxon>
        <taxon>Perciformes</taxon>
        <taxon>Cottioidei</taxon>
        <taxon>Cottales</taxon>
        <taxon>Liparidae</taxon>
        <taxon>Liparis</taxon>
    </lineage>
</organism>
<gene>
    <name evidence="2" type="ORF">EYF80_054035</name>
</gene>
<name>A0A4Z2F4H5_9TELE</name>
<dbReference type="Proteomes" id="UP000314294">
    <property type="component" value="Unassembled WGS sequence"/>
</dbReference>
<accession>A0A4Z2F4H5</accession>
<evidence type="ECO:0000313" key="2">
    <source>
        <dbReference type="EMBL" id="TNN35800.1"/>
    </source>
</evidence>
<reference evidence="2 3" key="1">
    <citation type="submission" date="2019-03" db="EMBL/GenBank/DDBJ databases">
        <title>First draft genome of Liparis tanakae, snailfish: a comprehensive survey of snailfish specific genes.</title>
        <authorList>
            <person name="Kim W."/>
            <person name="Song I."/>
            <person name="Jeong J.-H."/>
            <person name="Kim D."/>
            <person name="Kim S."/>
            <person name="Ryu S."/>
            <person name="Song J.Y."/>
            <person name="Lee S.K."/>
        </authorList>
    </citation>
    <scope>NUCLEOTIDE SEQUENCE [LARGE SCALE GENOMIC DNA]</scope>
    <source>
        <tissue evidence="2">Muscle</tissue>
    </source>
</reference>
<comment type="caution">
    <text evidence="2">The sequence shown here is derived from an EMBL/GenBank/DDBJ whole genome shotgun (WGS) entry which is preliminary data.</text>
</comment>
<feature type="region of interest" description="Disordered" evidence="1">
    <location>
        <begin position="68"/>
        <end position="110"/>
    </location>
</feature>
<keyword evidence="3" id="KW-1185">Reference proteome</keyword>
<proteinExistence type="predicted"/>
<evidence type="ECO:0000313" key="3">
    <source>
        <dbReference type="Proteomes" id="UP000314294"/>
    </source>
</evidence>
<sequence>MKLSPCQLVGPTGGDRRSSLSAAHRAGRAQDDDRTTPGSARVACILSSAVGYFCTHVRIWAMRVRWGGPRDIRTNGGKQERERGREGERERERDKRKDIKDKVTDNKINR</sequence>
<dbReference type="EMBL" id="SRLO01001707">
    <property type="protein sequence ID" value="TNN35800.1"/>
    <property type="molecule type" value="Genomic_DNA"/>
</dbReference>
<feature type="region of interest" description="Disordered" evidence="1">
    <location>
        <begin position="1"/>
        <end position="38"/>
    </location>
</feature>